<dbReference type="OrthoDB" id="786951at2759"/>
<evidence type="ECO:0000256" key="4">
    <source>
        <dbReference type="SAM" id="Coils"/>
    </source>
</evidence>
<evidence type="ECO:0000259" key="6">
    <source>
        <dbReference type="PROSITE" id="PS50174"/>
    </source>
</evidence>
<evidence type="ECO:0000313" key="8">
    <source>
        <dbReference type="RefSeq" id="XP_031560974.1"/>
    </source>
</evidence>
<evidence type="ECO:0000256" key="2">
    <source>
        <dbReference type="ARBA" id="ARBA00021978"/>
    </source>
</evidence>
<dbReference type="Pfam" id="PF13821">
    <property type="entry name" value="DUF4187"/>
    <property type="match status" value="1"/>
</dbReference>
<dbReference type="PROSITE" id="PS50174">
    <property type="entry name" value="G_PATCH"/>
    <property type="match status" value="1"/>
</dbReference>
<feature type="compositionally biased region" description="Acidic residues" evidence="5">
    <location>
        <begin position="195"/>
        <end position="212"/>
    </location>
</feature>
<dbReference type="Pfam" id="PF01585">
    <property type="entry name" value="G-patch"/>
    <property type="match status" value="1"/>
</dbReference>
<keyword evidence="4" id="KW-0175">Coiled coil</keyword>
<feature type="region of interest" description="Disordered" evidence="5">
    <location>
        <begin position="193"/>
        <end position="212"/>
    </location>
</feature>
<accession>A0A6P8HX69</accession>
<comment type="similarity">
    <text evidence="1">Belongs to the GPATCH11 family.</text>
</comment>
<reference evidence="8" key="1">
    <citation type="submission" date="2025-08" db="UniProtKB">
        <authorList>
            <consortium name="RefSeq"/>
        </authorList>
    </citation>
    <scope>IDENTIFICATION</scope>
    <source>
        <tissue evidence="8">Tentacle</tissue>
    </source>
</reference>
<evidence type="ECO:0000313" key="7">
    <source>
        <dbReference type="Proteomes" id="UP000515163"/>
    </source>
</evidence>
<feature type="coiled-coil region" evidence="4">
    <location>
        <begin position="118"/>
        <end position="145"/>
    </location>
</feature>
<protein>
    <recommendedName>
        <fullName evidence="2">G patch domain-containing protein 11</fullName>
    </recommendedName>
    <alternativeName>
        <fullName evidence="3">Coiled-coil domain-containing protein 75</fullName>
    </alternativeName>
</protein>
<feature type="compositionally biased region" description="Basic and acidic residues" evidence="5">
    <location>
        <begin position="106"/>
        <end position="116"/>
    </location>
</feature>
<dbReference type="InParanoid" id="A0A6P8HX69"/>
<dbReference type="GeneID" id="116296982"/>
<dbReference type="InterPro" id="IPR025239">
    <property type="entry name" value="DUF4187"/>
</dbReference>
<feature type="region of interest" description="Disordered" evidence="5">
    <location>
        <begin position="44"/>
        <end position="67"/>
    </location>
</feature>
<feature type="domain" description="G-patch" evidence="6">
    <location>
        <begin position="71"/>
        <end position="117"/>
    </location>
</feature>
<evidence type="ECO:0000256" key="3">
    <source>
        <dbReference type="ARBA" id="ARBA00030688"/>
    </source>
</evidence>
<feature type="compositionally biased region" description="Basic and acidic residues" evidence="5">
    <location>
        <begin position="52"/>
        <end position="64"/>
    </location>
</feature>
<keyword evidence="7" id="KW-1185">Reference proteome</keyword>
<evidence type="ECO:0000256" key="5">
    <source>
        <dbReference type="SAM" id="MobiDB-lite"/>
    </source>
</evidence>
<dbReference type="PANTHER" id="PTHR21032">
    <property type="entry name" value="G PATCH DOMAIN-CONTAINING PROTEIN 11"/>
    <property type="match status" value="1"/>
</dbReference>
<organism evidence="7 8">
    <name type="scientific">Actinia tenebrosa</name>
    <name type="common">Australian red waratah sea anemone</name>
    <dbReference type="NCBI Taxonomy" id="6105"/>
    <lineage>
        <taxon>Eukaryota</taxon>
        <taxon>Metazoa</taxon>
        <taxon>Cnidaria</taxon>
        <taxon>Anthozoa</taxon>
        <taxon>Hexacorallia</taxon>
        <taxon>Actiniaria</taxon>
        <taxon>Actiniidae</taxon>
        <taxon>Actinia</taxon>
    </lineage>
</organism>
<dbReference type="PANTHER" id="PTHR21032:SF0">
    <property type="entry name" value="G PATCH DOMAIN-CONTAINING PROTEIN 11"/>
    <property type="match status" value="1"/>
</dbReference>
<dbReference type="GO" id="GO:0003676">
    <property type="term" value="F:nucleic acid binding"/>
    <property type="evidence" value="ECO:0007669"/>
    <property type="project" value="InterPro"/>
</dbReference>
<name>A0A6P8HX69_ACTTE</name>
<dbReference type="FunCoup" id="A0A6P8HX69">
    <property type="interactions" value="335"/>
</dbReference>
<dbReference type="SMART" id="SM01173">
    <property type="entry name" value="DUF4187"/>
    <property type="match status" value="1"/>
</dbReference>
<dbReference type="InterPro" id="IPR039249">
    <property type="entry name" value="GPATCH11"/>
</dbReference>
<dbReference type="InterPro" id="IPR000467">
    <property type="entry name" value="G_patch_dom"/>
</dbReference>
<dbReference type="KEGG" id="aten:116296982"/>
<feature type="region of interest" description="Disordered" evidence="5">
    <location>
        <begin position="90"/>
        <end position="116"/>
    </location>
</feature>
<evidence type="ECO:0000256" key="1">
    <source>
        <dbReference type="ARBA" id="ARBA00007140"/>
    </source>
</evidence>
<dbReference type="Proteomes" id="UP000515163">
    <property type="component" value="Unplaced"/>
</dbReference>
<gene>
    <name evidence="8" type="primary">LOC116296982</name>
</gene>
<proteinExistence type="inferred from homology"/>
<dbReference type="GO" id="GO:0000776">
    <property type="term" value="C:kinetochore"/>
    <property type="evidence" value="ECO:0007669"/>
    <property type="project" value="TreeGrafter"/>
</dbReference>
<dbReference type="AlphaFoldDB" id="A0A6P8HX69"/>
<dbReference type="RefSeq" id="XP_031560974.1">
    <property type="nucleotide sequence ID" value="XM_031705114.1"/>
</dbReference>
<dbReference type="SMART" id="SM00443">
    <property type="entry name" value="G_patch"/>
    <property type="match status" value="1"/>
</dbReference>
<sequence>MADEEEEDYMSDKYLLEAPSSTERLPIDKRTAYKIKKELQHKLSNVKNKAKPLKEKEKEKREEGMSTALDSTNIGFALLQKMGYKKGTGLGKEGTGRAEPIPISLKSDRGGLGRDVHVKRQQEIREKLFEEREKKRSKLQEIKQEDFRKHMSNKFVDKTIQSDLYKSQKACEQLDTAKELTCKEAWFWPEIKKEEEEEEEEEEATENTNEPELEPYEKLIQLTQYLRTQHYYCIWCGITYNAVLCSTCSGFNIFLSSLRNRVQQVVIRENQFVLLLRNYFLHFLPDEDGFPSLVGVLRSIHSFDPWNTSKHRLLDSGVAVHRYPGALHRLDYFHYYSYLCL</sequence>